<dbReference type="PANTHER" id="PTHR43174:SF3">
    <property type="entry name" value="UDP-N-ACETYLGLUCOSAMINE 2-EPIMERASE"/>
    <property type="match status" value="1"/>
</dbReference>
<dbReference type="Pfam" id="PF02350">
    <property type="entry name" value="Epimerase_2"/>
    <property type="match status" value="1"/>
</dbReference>
<proteinExistence type="predicted"/>
<dbReference type="RefSeq" id="WP_095672948.1">
    <property type="nucleotide sequence ID" value="NZ_CP016773.1"/>
</dbReference>
<dbReference type="AlphaFoldDB" id="A0A249KF82"/>
<dbReference type="Proteomes" id="UP000217215">
    <property type="component" value="Chromosome"/>
</dbReference>
<reference evidence="2 3" key="1">
    <citation type="submission" date="2016-07" db="EMBL/GenBank/DDBJ databases">
        <title>High microdiversification within the ubiquitous acI lineage of Actinobacteria.</title>
        <authorList>
            <person name="Neuenschwander S.M."/>
            <person name="Salcher M."/>
            <person name="Ghai R."/>
            <person name="Pernthaler J."/>
        </authorList>
    </citation>
    <scope>NUCLEOTIDE SEQUENCE [LARGE SCALE GENOMIC DNA]</scope>
    <source>
        <strain evidence="2">MMS-IA-56</strain>
    </source>
</reference>
<sequence>MKKIGFLTGTRADYGKLKPLIKAIKPDGNFEIHLLVTGMHLLDQYGSTVAHVIDDHLGIIHLLPNQHPRQNMETCLARTIEQISETCSDNDFDLLVVHGDRIEALAGAIVGVLRNIPVAHIEGGEVSGTVDGLIRHSVSKLSHLHFVSNKKAQKRLEQLGEKTSSIYEIGSPDIDAMLFSQLPSVSEVKTRYNIDFEEYAVLIFHPVTNEIEFLNQIMEEITKSLEHSGHKFIIIKPNNDLGTHIVQKALSTLSDRNRYLHIPSMRFEFFLQLLKNAKYIIGNSSAGVREAAYFGVPAINIGTRQLNRNENELILNTGYDKEEILESILATENIERMPKQDFGDGKSGIKFAQILNSESFWPVDTNKVFVDVSK</sequence>
<dbReference type="PANTHER" id="PTHR43174">
    <property type="entry name" value="UDP-N-ACETYLGLUCOSAMINE 2-EPIMERASE"/>
    <property type="match status" value="1"/>
</dbReference>
<accession>A0A249KF82</accession>
<organism evidence="2 3">
    <name type="scientific">Candidatus Planktophila sulfonica</name>
    <dbReference type="NCBI Taxonomy" id="1884904"/>
    <lineage>
        <taxon>Bacteria</taxon>
        <taxon>Bacillati</taxon>
        <taxon>Actinomycetota</taxon>
        <taxon>Actinomycetes</taxon>
        <taxon>Candidatus Nanopelagicales</taxon>
        <taxon>Candidatus Nanopelagicaceae</taxon>
        <taxon>Candidatus Planktophila</taxon>
    </lineage>
</organism>
<gene>
    <name evidence="2" type="ORF">A1sIA56_00120</name>
</gene>
<evidence type="ECO:0000313" key="2">
    <source>
        <dbReference type="EMBL" id="ASY15355.1"/>
    </source>
</evidence>
<keyword evidence="3" id="KW-1185">Reference proteome</keyword>
<dbReference type="KEGG" id="psuf:A1sIA56_00120"/>
<dbReference type="OrthoDB" id="9803238at2"/>
<evidence type="ECO:0000259" key="1">
    <source>
        <dbReference type="Pfam" id="PF02350"/>
    </source>
</evidence>
<evidence type="ECO:0000313" key="3">
    <source>
        <dbReference type="Proteomes" id="UP000217215"/>
    </source>
</evidence>
<dbReference type="NCBIfam" id="TIGR03568">
    <property type="entry name" value="NeuC_NnaA"/>
    <property type="match status" value="1"/>
</dbReference>
<dbReference type="Gene3D" id="3.40.50.2000">
    <property type="entry name" value="Glycogen Phosphorylase B"/>
    <property type="match status" value="2"/>
</dbReference>
<dbReference type="GO" id="GO:0006047">
    <property type="term" value="P:UDP-N-acetylglucosamine metabolic process"/>
    <property type="evidence" value="ECO:0007669"/>
    <property type="project" value="InterPro"/>
</dbReference>
<dbReference type="InterPro" id="IPR020004">
    <property type="entry name" value="UDP-GlcNAc_Epase"/>
</dbReference>
<protein>
    <submittedName>
        <fullName evidence="2">UDP-N-acetylglucosamine 2-epimerase (Hydrolysing)</fullName>
    </submittedName>
</protein>
<dbReference type="InterPro" id="IPR029767">
    <property type="entry name" value="WecB-like"/>
</dbReference>
<dbReference type="GO" id="GO:0004553">
    <property type="term" value="F:hydrolase activity, hydrolyzing O-glycosyl compounds"/>
    <property type="evidence" value="ECO:0007669"/>
    <property type="project" value="InterPro"/>
</dbReference>
<name>A0A249KF82_9ACTN</name>
<dbReference type="EMBL" id="CP016773">
    <property type="protein sequence ID" value="ASY15355.1"/>
    <property type="molecule type" value="Genomic_DNA"/>
</dbReference>
<feature type="domain" description="UDP-N-acetylglucosamine 2-epimerase" evidence="1">
    <location>
        <begin position="22"/>
        <end position="355"/>
    </location>
</feature>
<dbReference type="InterPro" id="IPR003331">
    <property type="entry name" value="UDP_GlcNAc_Epimerase_2_dom"/>
</dbReference>
<dbReference type="SUPFAM" id="SSF53756">
    <property type="entry name" value="UDP-Glycosyltransferase/glycogen phosphorylase"/>
    <property type="match status" value="1"/>
</dbReference>